<protein>
    <submittedName>
        <fullName evidence="6">ABC transporter ATP-binding protein</fullName>
    </submittedName>
</protein>
<dbReference type="CDD" id="cd03255">
    <property type="entry name" value="ABC_MJ0796_LolCDE_FtsE"/>
    <property type="match status" value="1"/>
</dbReference>
<comment type="caution">
    <text evidence="6">The sequence shown here is derived from an EMBL/GenBank/DDBJ whole genome shotgun (WGS) entry which is preliminary data.</text>
</comment>
<keyword evidence="3" id="KW-0547">Nucleotide-binding</keyword>
<keyword evidence="2" id="KW-0813">Transport</keyword>
<evidence type="ECO:0000256" key="4">
    <source>
        <dbReference type="ARBA" id="ARBA00022840"/>
    </source>
</evidence>
<dbReference type="PANTHER" id="PTHR24220">
    <property type="entry name" value="IMPORT ATP-BINDING PROTEIN"/>
    <property type="match status" value="1"/>
</dbReference>
<dbReference type="InterPro" id="IPR017911">
    <property type="entry name" value="MacB-like_ATP-bd"/>
</dbReference>
<dbReference type="AlphaFoldDB" id="A0A6C2C8E5"/>
<evidence type="ECO:0000259" key="5">
    <source>
        <dbReference type="PROSITE" id="PS50893"/>
    </source>
</evidence>
<evidence type="ECO:0000256" key="1">
    <source>
        <dbReference type="ARBA" id="ARBA00005417"/>
    </source>
</evidence>
<dbReference type="GO" id="GO:0022857">
    <property type="term" value="F:transmembrane transporter activity"/>
    <property type="evidence" value="ECO:0007669"/>
    <property type="project" value="TreeGrafter"/>
</dbReference>
<dbReference type="GO" id="GO:0005886">
    <property type="term" value="C:plasma membrane"/>
    <property type="evidence" value="ECO:0007669"/>
    <property type="project" value="TreeGrafter"/>
</dbReference>
<gene>
    <name evidence="6" type="ORF">ESZ50_04360</name>
</gene>
<dbReference type="GO" id="GO:0016887">
    <property type="term" value="F:ATP hydrolysis activity"/>
    <property type="evidence" value="ECO:0007669"/>
    <property type="project" value="InterPro"/>
</dbReference>
<dbReference type="InterPro" id="IPR003593">
    <property type="entry name" value="AAA+_ATPase"/>
</dbReference>
<dbReference type="PROSITE" id="PS50893">
    <property type="entry name" value="ABC_TRANSPORTER_2"/>
    <property type="match status" value="1"/>
</dbReference>
<accession>A0A6C2C8E5</accession>
<dbReference type="OrthoDB" id="9791546at2"/>
<dbReference type="PANTHER" id="PTHR24220:SF689">
    <property type="entry name" value="LIPOPROTEIN-RELEASING SYSTEM ATP-BINDING PROTEIN LOLD"/>
    <property type="match status" value="1"/>
</dbReference>
<dbReference type="GO" id="GO:0005524">
    <property type="term" value="F:ATP binding"/>
    <property type="evidence" value="ECO:0007669"/>
    <property type="project" value="UniProtKB-KW"/>
</dbReference>
<dbReference type="InterPro" id="IPR015854">
    <property type="entry name" value="ABC_transpr_LolD-like"/>
</dbReference>
<dbReference type="SMART" id="SM00382">
    <property type="entry name" value="AAA"/>
    <property type="match status" value="1"/>
</dbReference>
<dbReference type="Gene3D" id="3.40.50.300">
    <property type="entry name" value="P-loop containing nucleotide triphosphate hydrolases"/>
    <property type="match status" value="1"/>
</dbReference>
<keyword evidence="7" id="KW-1185">Reference proteome</keyword>
<dbReference type="Pfam" id="PF00005">
    <property type="entry name" value="ABC_tran"/>
    <property type="match status" value="1"/>
</dbReference>
<dbReference type="EMBL" id="SDGZ01000013">
    <property type="protein sequence ID" value="TYC49829.1"/>
    <property type="molecule type" value="Genomic_DNA"/>
</dbReference>
<organism evidence="6 7">
    <name type="scientific">Weissella muntiaci</name>
    <dbReference type="NCBI Taxonomy" id="2508881"/>
    <lineage>
        <taxon>Bacteria</taxon>
        <taxon>Bacillati</taxon>
        <taxon>Bacillota</taxon>
        <taxon>Bacilli</taxon>
        <taxon>Lactobacillales</taxon>
        <taxon>Lactobacillaceae</taxon>
        <taxon>Weissella</taxon>
    </lineage>
</organism>
<feature type="domain" description="ABC transporter" evidence="5">
    <location>
        <begin position="3"/>
        <end position="224"/>
    </location>
</feature>
<dbReference type="SUPFAM" id="SSF52540">
    <property type="entry name" value="P-loop containing nucleoside triphosphate hydrolases"/>
    <property type="match status" value="1"/>
</dbReference>
<keyword evidence="4 6" id="KW-0067">ATP-binding</keyword>
<evidence type="ECO:0000313" key="7">
    <source>
        <dbReference type="Proteomes" id="UP000371977"/>
    </source>
</evidence>
<evidence type="ECO:0000313" key="6">
    <source>
        <dbReference type="EMBL" id="TYC49829.1"/>
    </source>
</evidence>
<name>A0A6C2C8E5_9LACO</name>
<dbReference type="InterPro" id="IPR027417">
    <property type="entry name" value="P-loop_NTPase"/>
</dbReference>
<reference evidence="6 7" key="1">
    <citation type="submission" date="2019-01" db="EMBL/GenBank/DDBJ databases">
        <title>Weissella sp. nov., a novel lactic acid bacterium isolated from animal feces.</title>
        <authorList>
            <person name="Wang L.-T."/>
        </authorList>
    </citation>
    <scope>NUCLEOTIDE SEQUENCE [LARGE SCALE GENOMIC DNA]</scope>
    <source>
        <strain evidence="6 7">8H-2</strain>
    </source>
</reference>
<comment type="similarity">
    <text evidence="1">Belongs to the ABC transporter superfamily.</text>
</comment>
<proteinExistence type="inferred from homology"/>
<dbReference type="RefSeq" id="WP_148622388.1">
    <property type="nucleotide sequence ID" value="NZ_SDGZ01000013.1"/>
</dbReference>
<dbReference type="InterPro" id="IPR003439">
    <property type="entry name" value="ABC_transporter-like_ATP-bd"/>
</dbReference>
<dbReference type="PROSITE" id="PS00211">
    <property type="entry name" value="ABC_TRANSPORTER_1"/>
    <property type="match status" value="1"/>
</dbReference>
<dbReference type="Proteomes" id="UP000371977">
    <property type="component" value="Unassembled WGS sequence"/>
</dbReference>
<evidence type="ECO:0000256" key="3">
    <source>
        <dbReference type="ARBA" id="ARBA00022741"/>
    </source>
</evidence>
<dbReference type="InterPro" id="IPR017871">
    <property type="entry name" value="ABC_transporter-like_CS"/>
</dbReference>
<evidence type="ECO:0000256" key="2">
    <source>
        <dbReference type="ARBA" id="ARBA00022448"/>
    </source>
</evidence>
<sequence length="224" mass="24514">MTLAVENLSHWYTTPDEALYKDVNLTFDNGKFYAIVGESGSGKTTLLSFLAGLDMPAAGDISIDGKSLKQMGLTNYRRTRVSTIFQSYNLLSAMTAFQNVATALEITKSEHAGDKEFIFASLAQVGIDRTKAVKNVQKLSGGEQQRVAIARSLVVDAPIVLADEATGNLDHDNSIKIIELFEALAHEHGKTVILITHDRELAKMADEQVLLKDHQFTQLTATKS</sequence>